<organism evidence="7">
    <name type="scientific">Medioppia subpectinata</name>
    <dbReference type="NCBI Taxonomy" id="1979941"/>
    <lineage>
        <taxon>Eukaryota</taxon>
        <taxon>Metazoa</taxon>
        <taxon>Ecdysozoa</taxon>
        <taxon>Arthropoda</taxon>
        <taxon>Chelicerata</taxon>
        <taxon>Arachnida</taxon>
        <taxon>Acari</taxon>
        <taxon>Acariformes</taxon>
        <taxon>Sarcoptiformes</taxon>
        <taxon>Oribatida</taxon>
        <taxon>Brachypylina</taxon>
        <taxon>Oppioidea</taxon>
        <taxon>Oppiidae</taxon>
        <taxon>Medioppia</taxon>
    </lineage>
</organism>
<evidence type="ECO:0000256" key="5">
    <source>
        <dbReference type="ARBA" id="ARBA00023180"/>
    </source>
</evidence>
<dbReference type="Proteomes" id="UP000759131">
    <property type="component" value="Unassembled WGS sequence"/>
</dbReference>
<evidence type="ECO:0000256" key="6">
    <source>
        <dbReference type="SAM" id="SignalP"/>
    </source>
</evidence>
<gene>
    <name evidence="7" type="ORF">OSB1V03_LOCUS13205</name>
</gene>
<keyword evidence="8" id="KW-1185">Reference proteome</keyword>
<evidence type="ECO:0000313" key="8">
    <source>
        <dbReference type="Proteomes" id="UP000759131"/>
    </source>
</evidence>
<dbReference type="InterPro" id="IPR004911">
    <property type="entry name" value="Interferon-induced_GILT"/>
</dbReference>
<feature type="signal peptide" evidence="6">
    <location>
        <begin position="1"/>
        <end position="19"/>
    </location>
</feature>
<protein>
    <submittedName>
        <fullName evidence="7">Uncharacterized protein</fullName>
    </submittedName>
</protein>
<comment type="subcellular location">
    <subcellularLocation>
        <location evidence="1">Secreted</location>
    </subcellularLocation>
</comment>
<evidence type="ECO:0000256" key="1">
    <source>
        <dbReference type="ARBA" id="ARBA00004613"/>
    </source>
</evidence>
<dbReference type="AlphaFoldDB" id="A0A7R9L0J3"/>
<dbReference type="GO" id="GO:0016671">
    <property type="term" value="F:oxidoreductase activity, acting on a sulfur group of donors, disulfide as acceptor"/>
    <property type="evidence" value="ECO:0007669"/>
    <property type="project" value="InterPro"/>
</dbReference>
<feature type="chain" id="PRO_5035591906" evidence="6">
    <location>
        <begin position="20"/>
        <end position="176"/>
    </location>
</feature>
<feature type="non-terminal residue" evidence="7">
    <location>
        <position position="1"/>
    </location>
</feature>
<dbReference type="EMBL" id="CAJPIZ010011593">
    <property type="protein sequence ID" value="CAG2113233.1"/>
    <property type="molecule type" value="Genomic_DNA"/>
</dbReference>
<dbReference type="GO" id="GO:0005576">
    <property type="term" value="C:extracellular region"/>
    <property type="evidence" value="ECO:0007669"/>
    <property type="project" value="UniProtKB-SubCell"/>
</dbReference>
<keyword evidence="5" id="KW-0325">Glycoprotein</keyword>
<evidence type="ECO:0000313" key="7">
    <source>
        <dbReference type="EMBL" id="CAD7632803.1"/>
    </source>
</evidence>
<proteinExistence type="inferred from homology"/>
<evidence type="ECO:0000256" key="2">
    <source>
        <dbReference type="ARBA" id="ARBA00005679"/>
    </source>
</evidence>
<reference evidence="7" key="1">
    <citation type="submission" date="2020-11" db="EMBL/GenBank/DDBJ databases">
        <authorList>
            <person name="Tran Van P."/>
        </authorList>
    </citation>
    <scope>NUCLEOTIDE SEQUENCE</scope>
</reference>
<name>A0A7R9L0J3_9ACAR</name>
<dbReference type="PANTHER" id="PTHR13234">
    <property type="entry name" value="GAMMA-INTERFERON INDUCIBLE LYSOSOMAL THIOL REDUCTASE GILT"/>
    <property type="match status" value="1"/>
</dbReference>
<dbReference type="Pfam" id="PF03227">
    <property type="entry name" value="GILT"/>
    <property type="match status" value="1"/>
</dbReference>
<sequence length="176" mass="19765">MFVANVFLTLMLTIAGINAAPKVTIDVNFEYFCIDCKVFIGDQLYPTYKTLGDIFEYKLNTFSYGRFNKTTKPDGTFDLEFKNATQVAGTLIQSCAMEIMPQDQSLALLACMFKSAQYDNADVAGKQCANELNLKWEAIEECAKGPLGRGLYLRGLEHMEAVKPKITWFPWIIVNG</sequence>
<evidence type="ECO:0000256" key="3">
    <source>
        <dbReference type="ARBA" id="ARBA00022525"/>
    </source>
</evidence>
<keyword evidence="4 6" id="KW-0732">Signal</keyword>
<keyword evidence="3" id="KW-0964">Secreted</keyword>
<comment type="similarity">
    <text evidence="2">Belongs to the GILT family.</text>
</comment>
<dbReference type="OrthoDB" id="958254at2759"/>
<dbReference type="EMBL" id="OC866168">
    <property type="protein sequence ID" value="CAD7632803.1"/>
    <property type="molecule type" value="Genomic_DNA"/>
</dbReference>
<accession>A0A7R9L0J3</accession>
<evidence type="ECO:0000256" key="4">
    <source>
        <dbReference type="ARBA" id="ARBA00022729"/>
    </source>
</evidence>
<dbReference type="PANTHER" id="PTHR13234:SF8">
    <property type="entry name" value="GAMMA-INTERFERON-INDUCIBLE LYSOSOMAL THIOL REDUCTASE"/>
    <property type="match status" value="1"/>
</dbReference>